<proteinExistence type="predicted"/>
<organism evidence="1">
    <name type="scientific">Leptospirillum sp. Group II '5-way CG'</name>
    <dbReference type="NCBI Taxonomy" id="419541"/>
    <lineage>
        <taxon>Bacteria</taxon>
        <taxon>Pseudomonadati</taxon>
        <taxon>Nitrospirota</taxon>
        <taxon>Nitrospiria</taxon>
        <taxon>Nitrospirales</taxon>
        <taxon>Nitrospiraceae</taxon>
        <taxon>Leptospirillum</taxon>
    </lineage>
</organism>
<sequence>MRTGQTSHRKTTGAIVLVALLLACMLAPGMPRPASGAEDLSSKVADAGKSVEKSVDRAARQTGTYLKSDSFHRKVKQIVDGAAEAIKNAGNWVGSKIDAMSKKDSPKH</sequence>
<reference evidence="1" key="1">
    <citation type="journal article" date="2004" name="Nature">
        <title>Community structure and metabolism through reconstruction of microbial genomes from the environment.</title>
        <authorList>
            <person name="Tyson G.W."/>
            <person name="Chapman J."/>
            <person name="Hugenholtz P."/>
            <person name="Allen E.E."/>
            <person name="Ram R.J."/>
            <person name="Richardson P.M."/>
            <person name="Solovyev V.V."/>
            <person name="Rubin E.M."/>
            <person name="Rokhsar D.S."/>
            <person name="Banfield J.F."/>
        </authorList>
    </citation>
    <scope>NUCLEOTIDE SEQUENCE [LARGE SCALE GENOMIC DNA]</scope>
</reference>
<dbReference type="AlphaFoldDB" id="B6ARS4"/>
<dbReference type="EMBL" id="DS995262">
    <property type="protein sequence ID" value="EDZ38169.1"/>
    <property type="molecule type" value="Genomic_DNA"/>
</dbReference>
<accession>B6ARS4</accession>
<dbReference type="PROSITE" id="PS51257">
    <property type="entry name" value="PROKAR_LIPOPROTEIN"/>
    <property type="match status" value="1"/>
</dbReference>
<evidence type="ECO:0000313" key="1">
    <source>
        <dbReference type="EMBL" id="EDZ38169.1"/>
    </source>
</evidence>
<name>B6ARS4_9BACT</name>
<reference evidence="1" key="2">
    <citation type="journal article" date="2008" name="PLoS Biol.">
        <title>Population genomic analysis of strain variation in Leptospirillum group II bacteria involved in acid mine drainage formation.</title>
        <authorList>
            <person name="Simmons S.L."/>
            <person name="Dibartolo G."/>
            <person name="Denef V.J."/>
            <person name="Goltsman D.S."/>
            <person name="Thelen M.P."/>
            <person name="Banfield J.F."/>
        </authorList>
    </citation>
    <scope>NUCLEOTIDE SEQUENCE [LARGE SCALE GENOMIC DNA]</scope>
</reference>
<gene>
    <name evidence="1" type="ORF">CGL2_09921002</name>
</gene>
<evidence type="ECO:0008006" key="2">
    <source>
        <dbReference type="Google" id="ProtNLM"/>
    </source>
</evidence>
<protein>
    <recommendedName>
        <fullName evidence="2">Lipoprotein</fullName>
    </recommendedName>
</protein>